<accession>A0AAP0PQ58</accession>
<gene>
    <name evidence="2" type="ORF">Syun_008963</name>
</gene>
<evidence type="ECO:0000313" key="2">
    <source>
        <dbReference type="EMBL" id="KAK9150654.1"/>
    </source>
</evidence>
<feature type="region of interest" description="Disordered" evidence="1">
    <location>
        <begin position="1"/>
        <end position="58"/>
    </location>
</feature>
<dbReference type="EMBL" id="JBBNAF010000004">
    <property type="protein sequence ID" value="KAK9150654.1"/>
    <property type="molecule type" value="Genomic_DNA"/>
</dbReference>
<keyword evidence="3" id="KW-1185">Reference proteome</keyword>
<feature type="compositionally biased region" description="Low complexity" evidence="1">
    <location>
        <begin position="118"/>
        <end position="141"/>
    </location>
</feature>
<feature type="region of interest" description="Disordered" evidence="1">
    <location>
        <begin position="105"/>
        <end position="251"/>
    </location>
</feature>
<evidence type="ECO:0000256" key="1">
    <source>
        <dbReference type="SAM" id="MobiDB-lite"/>
    </source>
</evidence>
<reference evidence="2 3" key="1">
    <citation type="submission" date="2024-01" db="EMBL/GenBank/DDBJ databases">
        <title>Genome assemblies of Stephania.</title>
        <authorList>
            <person name="Yang L."/>
        </authorList>
    </citation>
    <scope>NUCLEOTIDE SEQUENCE [LARGE SCALE GENOMIC DNA]</scope>
    <source>
        <strain evidence="2">YNDBR</strain>
        <tissue evidence="2">Leaf</tissue>
    </source>
</reference>
<protein>
    <submittedName>
        <fullName evidence="2">Uncharacterized protein</fullName>
    </submittedName>
</protein>
<feature type="compositionally biased region" description="Basic residues" evidence="1">
    <location>
        <begin position="219"/>
        <end position="238"/>
    </location>
</feature>
<organism evidence="2 3">
    <name type="scientific">Stephania yunnanensis</name>
    <dbReference type="NCBI Taxonomy" id="152371"/>
    <lineage>
        <taxon>Eukaryota</taxon>
        <taxon>Viridiplantae</taxon>
        <taxon>Streptophyta</taxon>
        <taxon>Embryophyta</taxon>
        <taxon>Tracheophyta</taxon>
        <taxon>Spermatophyta</taxon>
        <taxon>Magnoliopsida</taxon>
        <taxon>Ranunculales</taxon>
        <taxon>Menispermaceae</taxon>
        <taxon>Menispermoideae</taxon>
        <taxon>Cissampelideae</taxon>
        <taxon>Stephania</taxon>
    </lineage>
</organism>
<comment type="caution">
    <text evidence="2">The sequence shown here is derived from an EMBL/GenBank/DDBJ whole genome shotgun (WGS) entry which is preliminary data.</text>
</comment>
<dbReference type="AlphaFoldDB" id="A0AAP0PQ58"/>
<sequence>MGGEREEEGDRRRGRRRSEKRERGTPAPELTSGEFAEAIGGRRDSSVGDCSGATRRPRTHCAAARIGEQRGGCNAQGSSGGVSAAAGAAIGSELTRQQCGAAVLQRGGLAQQRRRSAAWRSEATGWPTAAPATTPARGWTTDSGEAPVTPAVGSLGSADGQRGGWQRRRSDQRRRERERGAGERPAAPARQRQRHGSGGDAVNGAVMRYRPVGCAISTKSRRRSVGTRSRVSVRKSRRERNISRFAISRGR</sequence>
<name>A0AAP0PQ58_9MAGN</name>
<evidence type="ECO:0000313" key="3">
    <source>
        <dbReference type="Proteomes" id="UP001420932"/>
    </source>
</evidence>
<feature type="compositionally biased region" description="Basic and acidic residues" evidence="1">
    <location>
        <begin position="173"/>
        <end position="182"/>
    </location>
</feature>
<dbReference type="Proteomes" id="UP001420932">
    <property type="component" value="Unassembled WGS sequence"/>
</dbReference>
<proteinExistence type="predicted"/>